<protein>
    <submittedName>
        <fullName evidence="2">Uncharacterized protein</fullName>
    </submittedName>
</protein>
<feature type="transmembrane region" description="Helical" evidence="1">
    <location>
        <begin position="15"/>
        <end position="35"/>
    </location>
</feature>
<accession>A0AAQ0XXG2</accession>
<name>A0AAQ0XXG2_ENTAS</name>
<dbReference type="Proteomes" id="UP000050495">
    <property type="component" value="Unassembled WGS sequence"/>
</dbReference>
<keyword evidence="1" id="KW-0472">Membrane</keyword>
<evidence type="ECO:0000256" key="1">
    <source>
        <dbReference type="SAM" id="Phobius"/>
    </source>
</evidence>
<gene>
    <name evidence="2" type="ORF">AN696_0223755</name>
</gene>
<dbReference type="AlphaFoldDB" id="A0AAQ0XXG2"/>
<keyword evidence="1" id="KW-0812">Transmembrane</keyword>
<organism evidence="2 3">
    <name type="scientific">Enterobacter asburiae</name>
    <dbReference type="NCBI Taxonomy" id="61645"/>
    <lineage>
        <taxon>Bacteria</taxon>
        <taxon>Pseudomonadati</taxon>
        <taxon>Pseudomonadota</taxon>
        <taxon>Gammaproteobacteria</taxon>
        <taxon>Enterobacterales</taxon>
        <taxon>Enterobacteriaceae</taxon>
        <taxon>Enterobacter</taxon>
        <taxon>Enterobacter cloacae complex</taxon>
    </lineage>
</organism>
<feature type="transmembrane region" description="Helical" evidence="1">
    <location>
        <begin position="70"/>
        <end position="91"/>
    </location>
</feature>
<reference evidence="2 3" key="1">
    <citation type="submission" date="2016-04" db="EMBL/GenBank/DDBJ databases">
        <authorList>
            <person name="Osei Sekyere J."/>
            <person name="Sivertsen A."/>
            <person name="Pedersen A.T."/>
            <person name="Sundsfjord A."/>
        </authorList>
    </citation>
    <scope>NUCLEOTIDE SEQUENCE [LARGE SCALE GENOMIC DNA]</scope>
    <source>
        <strain evidence="2 3">ST435:939705067</strain>
    </source>
</reference>
<feature type="transmembrane region" description="Helical" evidence="1">
    <location>
        <begin position="97"/>
        <end position="115"/>
    </location>
</feature>
<keyword evidence="1" id="KW-1133">Transmembrane helix</keyword>
<comment type="caution">
    <text evidence="2">The sequence shown here is derived from an EMBL/GenBank/DDBJ whole genome shotgun (WGS) entry which is preliminary data.</text>
</comment>
<evidence type="ECO:0000313" key="2">
    <source>
        <dbReference type="EMBL" id="OEH10323.1"/>
    </source>
</evidence>
<evidence type="ECO:0000313" key="3">
    <source>
        <dbReference type="Proteomes" id="UP000050495"/>
    </source>
</evidence>
<dbReference type="EMBL" id="LJEY02000207">
    <property type="protein sequence ID" value="OEH10323.1"/>
    <property type="molecule type" value="Genomic_DNA"/>
</dbReference>
<sequence length="123" mass="13610">MIILGAIMWLSSSKYGLLITIFSSVVATCLMAWAVYSSSDLFFWCSAFVQMSGGYVISWSKKRDDREDSIVSCAIITGAIMLTAVVANYVFFDIKPSPGACLAWIMLLAGFFILMKTKVEDFD</sequence>
<proteinExistence type="predicted"/>